<protein>
    <submittedName>
        <fullName evidence="1">Uncharacterized protein</fullName>
    </submittedName>
</protein>
<dbReference type="Proteomes" id="UP000222417">
    <property type="component" value="Segment"/>
</dbReference>
<dbReference type="OrthoDB" id="40593at10239"/>
<proteinExistence type="predicted"/>
<name>A0A1S6KV19_9CAUD</name>
<dbReference type="EMBL" id="KY363465">
    <property type="protein sequence ID" value="AQT25266.1"/>
    <property type="molecule type" value="Genomic_DNA"/>
</dbReference>
<accession>A0A1S6KV19</accession>
<organism evidence="1 2">
    <name type="scientific">Providencia phage vB_PreS_PR1</name>
    <dbReference type="NCBI Taxonomy" id="1931407"/>
    <lineage>
        <taxon>Viruses</taxon>
        <taxon>Duplodnaviria</taxon>
        <taxon>Heunggongvirae</taxon>
        <taxon>Uroviricota</taxon>
        <taxon>Caudoviricetes</taxon>
        <taxon>Demerecviridae</taxon>
        <taxon>Priunavirus</taxon>
        <taxon>Priunavirus PR1</taxon>
    </lineage>
</organism>
<keyword evidence="2" id="KW-1185">Reference proteome</keyword>
<reference evidence="1 2" key="1">
    <citation type="submission" date="2016-12" db="EMBL/GenBank/DDBJ databases">
        <title>Providencia rettgeri phage vB-PreS_PR1 - a deep-branching member of the T5-like siphoviruses.</title>
        <authorList>
            <person name="Oliveira H."/>
            <person name="Pinto G."/>
            <person name="Hendrix H."/>
            <person name="Noben J.-P."/>
            <person name="Gawor J."/>
            <person name="Lobocka M."/>
            <person name="Lavigne R."/>
            <person name="Azeredo J."/>
        </authorList>
    </citation>
    <scope>NUCLEOTIDE SEQUENCE [LARGE SCALE GENOMIC DNA]</scope>
</reference>
<sequence length="157" mass="18252">MGQIYVRVTRLHDSMDCETCGGGYASGWRIECEEHPEVDINLVPFAHCYDSVDYDYIETVFREWIKKGIVIAGAPSLTEDQIDEWDFIHYLMPDLYQITKQSYINAKGEIIFYDEVNCKVEEAQLIAEYLSRVFNVGVHVISNSENLNEEIEFDDDY</sequence>
<gene>
    <name evidence="1" type="ORF">PR1_81</name>
</gene>
<evidence type="ECO:0000313" key="2">
    <source>
        <dbReference type="Proteomes" id="UP000222417"/>
    </source>
</evidence>
<evidence type="ECO:0000313" key="1">
    <source>
        <dbReference type="EMBL" id="AQT25266.1"/>
    </source>
</evidence>